<dbReference type="PANTHER" id="PTHR24220">
    <property type="entry name" value="IMPORT ATP-BINDING PROTEIN"/>
    <property type="match status" value="1"/>
</dbReference>
<keyword evidence="3" id="KW-1185">Reference proteome</keyword>
<evidence type="ECO:0000313" key="3">
    <source>
        <dbReference type="Proteomes" id="UP001501490"/>
    </source>
</evidence>
<dbReference type="InterPro" id="IPR017871">
    <property type="entry name" value="ABC_transporter-like_CS"/>
</dbReference>
<dbReference type="PROSITE" id="PS00211">
    <property type="entry name" value="ABC_TRANSPORTER_1"/>
    <property type="match status" value="1"/>
</dbReference>
<accession>A0ABP6ZP20</accession>
<reference evidence="3" key="1">
    <citation type="journal article" date="2019" name="Int. J. Syst. Evol. Microbiol.">
        <title>The Global Catalogue of Microorganisms (GCM) 10K type strain sequencing project: providing services to taxonomists for standard genome sequencing and annotation.</title>
        <authorList>
            <consortium name="The Broad Institute Genomics Platform"/>
            <consortium name="The Broad Institute Genome Sequencing Center for Infectious Disease"/>
            <person name="Wu L."/>
            <person name="Ma J."/>
        </authorList>
    </citation>
    <scope>NUCLEOTIDE SEQUENCE [LARGE SCALE GENOMIC DNA]</scope>
    <source>
        <strain evidence="3">JCM 16929</strain>
    </source>
</reference>
<dbReference type="PANTHER" id="PTHR24220:SF684">
    <property type="entry name" value="FE(3+) IONS IMPORT ATP-BINDING PROTEIN FBPC"/>
    <property type="match status" value="1"/>
</dbReference>
<dbReference type="InterPro" id="IPR015854">
    <property type="entry name" value="ABC_transpr_LolD-like"/>
</dbReference>
<dbReference type="Proteomes" id="UP001501490">
    <property type="component" value="Unassembled WGS sequence"/>
</dbReference>
<dbReference type="Pfam" id="PF00005">
    <property type="entry name" value="ABC_tran"/>
    <property type="match status" value="1"/>
</dbReference>
<dbReference type="RefSeq" id="WP_344803442.1">
    <property type="nucleotide sequence ID" value="NZ_BAABAB010000010.1"/>
</dbReference>
<sequence>MTGPGSDAGLRARGLAISRSGRTVTRGLDLDVPAGGWAGIGGGPTADTSALLAVIAGRRRPDAGELLLGGRPLDAGRVGYVTGEHRLIGTLTAVENLAVVPYDMGGSPSRRWARAEKQLAAVGLPSSSWHNLTEQLSGGQQQRVAIARALVARPPLVVLDDPASELDPDSTALLVSVLAGAVAAGGCGVLATGDERLRALCTIWIG</sequence>
<dbReference type="Gene3D" id="3.40.50.300">
    <property type="entry name" value="P-loop containing nucleotide triphosphate hydrolases"/>
    <property type="match status" value="1"/>
</dbReference>
<name>A0ABP6ZP20_9ACTN</name>
<evidence type="ECO:0000259" key="1">
    <source>
        <dbReference type="PROSITE" id="PS50893"/>
    </source>
</evidence>
<evidence type="ECO:0000313" key="2">
    <source>
        <dbReference type="EMBL" id="GAA3615830.1"/>
    </source>
</evidence>
<proteinExistence type="predicted"/>
<dbReference type="PROSITE" id="PS50893">
    <property type="entry name" value="ABC_TRANSPORTER_2"/>
    <property type="match status" value="1"/>
</dbReference>
<organism evidence="2 3">
    <name type="scientific">Microlunatus ginsengisoli</name>
    <dbReference type="NCBI Taxonomy" id="363863"/>
    <lineage>
        <taxon>Bacteria</taxon>
        <taxon>Bacillati</taxon>
        <taxon>Actinomycetota</taxon>
        <taxon>Actinomycetes</taxon>
        <taxon>Propionibacteriales</taxon>
        <taxon>Propionibacteriaceae</taxon>
        <taxon>Microlunatus</taxon>
    </lineage>
</organism>
<protein>
    <recommendedName>
        <fullName evidence="1">ABC transporter domain-containing protein</fullName>
    </recommendedName>
</protein>
<feature type="domain" description="ABC transporter" evidence="1">
    <location>
        <begin position="10"/>
        <end position="204"/>
    </location>
</feature>
<dbReference type="InterPro" id="IPR027417">
    <property type="entry name" value="P-loop_NTPase"/>
</dbReference>
<dbReference type="EMBL" id="BAABAB010000010">
    <property type="protein sequence ID" value="GAA3615830.1"/>
    <property type="molecule type" value="Genomic_DNA"/>
</dbReference>
<comment type="caution">
    <text evidence="2">The sequence shown here is derived from an EMBL/GenBank/DDBJ whole genome shotgun (WGS) entry which is preliminary data.</text>
</comment>
<dbReference type="SUPFAM" id="SSF52540">
    <property type="entry name" value="P-loop containing nucleoside triphosphate hydrolases"/>
    <property type="match status" value="1"/>
</dbReference>
<dbReference type="InterPro" id="IPR003439">
    <property type="entry name" value="ABC_transporter-like_ATP-bd"/>
</dbReference>
<gene>
    <name evidence="2" type="ORF">GCM10022236_17420</name>
</gene>